<organism evidence="3 4">
    <name type="scientific">Globodera rostochiensis</name>
    <name type="common">Golden nematode worm</name>
    <name type="synonym">Heterodera rostochiensis</name>
    <dbReference type="NCBI Taxonomy" id="31243"/>
    <lineage>
        <taxon>Eukaryota</taxon>
        <taxon>Metazoa</taxon>
        <taxon>Ecdysozoa</taxon>
        <taxon>Nematoda</taxon>
        <taxon>Chromadorea</taxon>
        <taxon>Rhabditida</taxon>
        <taxon>Tylenchina</taxon>
        <taxon>Tylenchomorpha</taxon>
        <taxon>Tylenchoidea</taxon>
        <taxon>Heteroderidae</taxon>
        <taxon>Heteroderinae</taxon>
        <taxon>Globodera</taxon>
    </lineage>
</organism>
<dbReference type="Proteomes" id="UP000887572">
    <property type="component" value="Unplaced"/>
</dbReference>
<feature type="coiled-coil region" evidence="1">
    <location>
        <begin position="95"/>
        <end position="122"/>
    </location>
</feature>
<protein>
    <submittedName>
        <fullName evidence="4">Uncharacterized protein</fullName>
    </submittedName>
</protein>
<proteinExistence type="predicted"/>
<name>A0A914GUD5_GLORO</name>
<evidence type="ECO:0000313" key="4">
    <source>
        <dbReference type="WBParaSite" id="Gr19_v10_g10872.t1"/>
    </source>
</evidence>
<accession>A0A914GUD5</accession>
<evidence type="ECO:0000313" key="3">
    <source>
        <dbReference type="Proteomes" id="UP000887572"/>
    </source>
</evidence>
<dbReference type="AlphaFoldDB" id="A0A914GUD5"/>
<sequence>MEVYVGAYCLNKWCSQCREQLQSRNKQLERREAQQHGRRNCKCQQEVLQSKIKQLSGEKHNSMEVVLISDRSDAFSTLEGIANANKKYYKARSSRRNCKCQQEVLQSKIKQLEREKDNSMAVALKVTDPMRFRLWNELQMPTRMTDPMRFRLWKELQMPTRSTTKQDQAVERREAQQHGRRNCKCQQEVLQSKIKQLEREKDNSMAVALISD</sequence>
<evidence type="ECO:0000256" key="1">
    <source>
        <dbReference type="SAM" id="Coils"/>
    </source>
</evidence>
<keyword evidence="3" id="KW-1185">Reference proteome</keyword>
<keyword evidence="1" id="KW-0175">Coiled coil</keyword>
<feature type="region of interest" description="Disordered" evidence="2">
    <location>
        <begin position="161"/>
        <end position="181"/>
    </location>
</feature>
<dbReference type="WBParaSite" id="Gr19_v10_g10872.t1">
    <property type="protein sequence ID" value="Gr19_v10_g10872.t1"/>
    <property type="gene ID" value="Gr19_v10_g10872"/>
</dbReference>
<feature type="compositionally biased region" description="Basic and acidic residues" evidence="2">
    <location>
        <begin position="168"/>
        <end position="177"/>
    </location>
</feature>
<reference evidence="4" key="1">
    <citation type="submission" date="2022-11" db="UniProtKB">
        <authorList>
            <consortium name="WormBaseParasite"/>
        </authorList>
    </citation>
    <scope>IDENTIFICATION</scope>
</reference>
<evidence type="ECO:0000256" key="2">
    <source>
        <dbReference type="SAM" id="MobiDB-lite"/>
    </source>
</evidence>